<feature type="non-terminal residue" evidence="9">
    <location>
        <position position="1"/>
    </location>
</feature>
<dbReference type="GO" id="GO:0003723">
    <property type="term" value="F:RNA binding"/>
    <property type="evidence" value="ECO:0007669"/>
    <property type="project" value="InterPro"/>
</dbReference>
<keyword evidence="3" id="KW-0805">Transcription regulation</keyword>
<feature type="region of interest" description="Disordered" evidence="8">
    <location>
        <begin position="452"/>
        <end position="485"/>
    </location>
</feature>
<feature type="region of interest" description="Disordered" evidence="8">
    <location>
        <begin position="408"/>
        <end position="436"/>
    </location>
</feature>
<dbReference type="InterPro" id="IPR028128">
    <property type="entry name" value="Vasculin_fam"/>
</dbReference>
<keyword evidence="4" id="KW-0238">DNA-binding</keyword>
<dbReference type="EMBL" id="SGJD01004049">
    <property type="protein sequence ID" value="KAB0392059.1"/>
    <property type="molecule type" value="Genomic_DNA"/>
</dbReference>
<feature type="region of interest" description="Disordered" evidence="8">
    <location>
        <begin position="869"/>
        <end position="910"/>
    </location>
</feature>
<organism evidence="9 10">
    <name type="scientific">Balaenoptera physalus</name>
    <name type="common">Fin whale</name>
    <name type="synonym">Balaena physalus</name>
    <dbReference type="NCBI Taxonomy" id="9770"/>
    <lineage>
        <taxon>Eukaryota</taxon>
        <taxon>Metazoa</taxon>
        <taxon>Chordata</taxon>
        <taxon>Craniata</taxon>
        <taxon>Vertebrata</taxon>
        <taxon>Euteleostomi</taxon>
        <taxon>Mammalia</taxon>
        <taxon>Eutheria</taxon>
        <taxon>Laurasiatheria</taxon>
        <taxon>Artiodactyla</taxon>
        <taxon>Whippomorpha</taxon>
        <taxon>Cetacea</taxon>
        <taxon>Mysticeti</taxon>
        <taxon>Balaenopteridae</taxon>
        <taxon>Balaenoptera</taxon>
    </lineage>
</organism>
<feature type="compositionally biased region" description="Low complexity" evidence="8">
    <location>
        <begin position="90"/>
        <end position="106"/>
    </location>
</feature>
<feature type="compositionally biased region" description="Basic and acidic residues" evidence="8">
    <location>
        <begin position="461"/>
        <end position="471"/>
    </location>
</feature>
<feature type="region of interest" description="Disordered" evidence="8">
    <location>
        <begin position="1"/>
        <end position="34"/>
    </location>
</feature>
<dbReference type="Pfam" id="PF15337">
    <property type="entry name" value="Vasculin"/>
    <property type="match status" value="1"/>
</dbReference>
<feature type="compositionally biased region" description="Basic and acidic residues" evidence="8">
    <location>
        <begin position="111"/>
        <end position="140"/>
    </location>
</feature>
<dbReference type="GO" id="GO:0045893">
    <property type="term" value="P:positive regulation of DNA-templated transcription"/>
    <property type="evidence" value="ECO:0007669"/>
    <property type="project" value="InterPro"/>
</dbReference>
<evidence type="ECO:0000256" key="3">
    <source>
        <dbReference type="ARBA" id="ARBA00023015"/>
    </source>
</evidence>
<comment type="subcellular location">
    <subcellularLocation>
        <location evidence="1">Nucleus</location>
    </subcellularLocation>
</comment>
<sequence length="939" mass="102471">PSLNPEAGKQNQPCRPIGTPSGVWENPPSAKQPSKMLVIKKVSKEDPAAAFSAAFTSPGSHHANGNKLSTMVPSVYKNLVPKPVPPPSKSPASTTPPIEISSSRLTKLTRRTTDRKSEFLKTLKDDRNGDFSESRDCEKLEDSEDNSTPEPKENGEEGCHQNGLALPVEDEGEVLSHSLEAEHRLLKAMGWQEYPENDENCLPLTEDELKEFHMKTEELRRNGFGKNGFLQSRSSSLFSPWRNTYKAEFEDSDTETSSSETSDDDAWKSWLVSGKESHPMASHSREPGLLPCGSCDMVFRSWALLATHTQRFCIGRQPRELTVGEQPPVATEPRVPRVVPQEHQGLPDQEASKSALKRLTDEVHLDCPTEHPPQTYRSHYPNIEIAGYCYLQVQRLRLYLQEMRPSITEVPSGSQGPWRRSEAPTQGPNYEAAGSPGERLRALHRTRARRLAETKAQSCALERRGEGRPTRSDLISYPLRTEPAPPRTRLNALREAELCGPVLQANPGTLAAEIGRARGKALIDPGKTLLPSCPLLPRALQSPKAGELLRAAGHQLSEVTGQTCSIAGRQAGAAFKELLAVEAENRRLEAEILALQTQRGAGRVPWGHEEPRLVVNPSPCLRREDPPRLPPPVAPPLPPLPHSTGILFLGGAEKASQLSGTMTRNLGLDPHFLLPTTDVLGPAPYDPGAGLVIFYDFLRGLEASWIWVQLMTGLARDGQDAGGTTALPPALCLPPPPAPGPLGNCAILASRQPIPRLPPSPSVSLVCELQAWQGLAWAKAPQPKAWASLVLFDWDQRVLSGRWRLPLRTLPVDPSLSLGQLNGIPQVGQAELFLRLVNARDADVQTLAEINPASAHEYQYPPLVPNSSSLEASSLAPTAGFVDPPPPEDPHQRQIQKNGRMSSFTGTGLGPRLRPVLPSAALLLRVLTEGLEGNTDVNI</sequence>
<dbReference type="PANTHER" id="PTHR33820:SF4">
    <property type="entry name" value="COILED-COIL DOMAIN-CONTAINING PROTEIN 17"/>
    <property type="match status" value="1"/>
</dbReference>
<evidence type="ECO:0000256" key="6">
    <source>
        <dbReference type="ARBA" id="ARBA00023242"/>
    </source>
</evidence>
<dbReference type="PANTHER" id="PTHR33820">
    <property type="entry name" value="COILED-COIL DOMAIN-CONTAINING PROTEIN 17"/>
    <property type="match status" value="1"/>
</dbReference>
<feature type="compositionally biased region" description="Basic and acidic residues" evidence="8">
    <location>
        <begin position="150"/>
        <end position="159"/>
    </location>
</feature>
<evidence type="ECO:0000256" key="7">
    <source>
        <dbReference type="SAM" id="Coils"/>
    </source>
</evidence>
<feature type="compositionally biased region" description="Polar residues" evidence="8">
    <location>
        <begin position="893"/>
        <end position="906"/>
    </location>
</feature>
<dbReference type="InterPro" id="IPR038800">
    <property type="entry name" value="CCDC17"/>
</dbReference>
<feature type="coiled-coil region" evidence="7">
    <location>
        <begin position="571"/>
        <end position="598"/>
    </location>
</feature>
<dbReference type="OrthoDB" id="289416at2759"/>
<evidence type="ECO:0000313" key="9">
    <source>
        <dbReference type="EMBL" id="KAB0392059.1"/>
    </source>
</evidence>
<accession>A0A643BVL0</accession>
<proteinExistence type="inferred from homology"/>
<evidence type="ECO:0000313" key="10">
    <source>
        <dbReference type="Proteomes" id="UP000437017"/>
    </source>
</evidence>
<feature type="region of interest" description="Disordered" evidence="8">
    <location>
        <begin position="77"/>
        <end position="170"/>
    </location>
</feature>
<evidence type="ECO:0000256" key="1">
    <source>
        <dbReference type="ARBA" id="ARBA00004123"/>
    </source>
</evidence>
<dbReference type="AlphaFoldDB" id="A0A643BVL0"/>
<reference evidence="9 10" key="1">
    <citation type="journal article" date="2019" name="PLoS ONE">
        <title>Genomic analyses reveal an absence of contemporary introgressive admixture between fin whales and blue whales, despite known hybrids.</title>
        <authorList>
            <person name="Westbury M.V."/>
            <person name="Petersen B."/>
            <person name="Lorenzen E.D."/>
        </authorList>
    </citation>
    <scope>NUCLEOTIDE SEQUENCE [LARGE SCALE GENOMIC DNA]</scope>
    <source>
        <strain evidence="9">FinWhale-01</strain>
    </source>
</reference>
<keyword evidence="10" id="KW-1185">Reference proteome</keyword>
<keyword evidence="7" id="KW-0175">Coiled coil</keyword>
<evidence type="ECO:0000256" key="4">
    <source>
        <dbReference type="ARBA" id="ARBA00023125"/>
    </source>
</evidence>
<protein>
    <submittedName>
        <fullName evidence="9">Uncharacterized protein</fullName>
    </submittedName>
</protein>
<evidence type="ECO:0000256" key="2">
    <source>
        <dbReference type="ARBA" id="ARBA00010099"/>
    </source>
</evidence>
<comment type="similarity">
    <text evidence="2">Belongs to the vasculin family.</text>
</comment>
<name>A0A643BVL0_BALPH</name>
<evidence type="ECO:0000256" key="5">
    <source>
        <dbReference type="ARBA" id="ARBA00023163"/>
    </source>
</evidence>
<dbReference type="GO" id="GO:0005634">
    <property type="term" value="C:nucleus"/>
    <property type="evidence" value="ECO:0007669"/>
    <property type="project" value="UniProtKB-SubCell"/>
</dbReference>
<keyword evidence="5" id="KW-0804">Transcription</keyword>
<gene>
    <name evidence="9" type="ORF">E2I00_013305</name>
</gene>
<dbReference type="Proteomes" id="UP000437017">
    <property type="component" value="Unassembled WGS sequence"/>
</dbReference>
<dbReference type="GO" id="GO:0006351">
    <property type="term" value="P:DNA-templated transcription"/>
    <property type="evidence" value="ECO:0007669"/>
    <property type="project" value="InterPro"/>
</dbReference>
<comment type="caution">
    <text evidence="9">The sequence shown here is derived from an EMBL/GenBank/DDBJ whole genome shotgun (WGS) entry which is preliminary data.</text>
</comment>
<evidence type="ECO:0000256" key="8">
    <source>
        <dbReference type="SAM" id="MobiDB-lite"/>
    </source>
</evidence>
<keyword evidence="6" id="KW-0539">Nucleus</keyword>
<feature type="compositionally biased region" description="Polar residues" evidence="8">
    <location>
        <begin position="1"/>
        <end position="13"/>
    </location>
</feature>
<dbReference type="GO" id="GO:0003677">
    <property type="term" value="F:DNA binding"/>
    <property type="evidence" value="ECO:0007669"/>
    <property type="project" value="UniProtKB-KW"/>
</dbReference>